<dbReference type="Proteomes" id="UP000003835">
    <property type="component" value="Unassembled WGS sequence"/>
</dbReference>
<accession>B4VQY6</accession>
<dbReference type="AlphaFoldDB" id="B4VQY6"/>
<sequence>MTRVLSHFFLHKCKVFTPLVFKILGLQVSAITESYLNRGLKLLPIAYSLLPFPTAPI</sequence>
<reference evidence="1 2" key="1">
    <citation type="submission" date="2008-07" db="EMBL/GenBank/DDBJ databases">
        <authorList>
            <person name="Tandeau de Marsac N."/>
            <person name="Ferriera S."/>
            <person name="Johnson J."/>
            <person name="Kravitz S."/>
            <person name="Beeson K."/>
            <person name="Sutton G."/>
            <person name="Rogers Y.-H."/>
            <person name="Friedman R."/>
            <person name="Frazier M."/>
            <person name="Venter J.C."/>
        </authorList>
    </citation>
    <scope>NUCLEOTIDE SEQUENCE [LARGE SCALE GENOMIC DNA]</scope>
    <source>
        <strain evidence="1 2">PCC 7420</strain>
    </source>
</reference>
<proteinExistence type="predicted"/>
<keyword evidence="2" id="KW-1185">Reference proteome</keyword>
<protein>
    <submittedName>
        <fullName evidence="1">Uncharacterized protein</fullName>
    </submittedName>
</protein>
<organism evidence="1 2">
    <name type="scientific">Coleofasciculus chthonoplastes PCC 7420</name>
    <dbReference type="NCBI Taxonomy" id="118168"/>
    <lineage>
        <taxon>Bacteria</taxon>
        <taxon>Bacillati</taxon>
        <taxon>Cyanobacteriota</taxon>
        <taxon>Cyanophyceae</taxon>
        <taxon>Coleofasciculales</taxon>
        <taxon>Coleofasciculaceae</taxon>
        <taxon>Coleofasciculus</taxon>
    </lineage>
</organism>
<evidence type="ECO:0000313" key="1">
    <source>
        <dbReference type="EMBL" id="EDX75812.1"/>
    </source>
</evidence>
<name>B4VQY6_9CYAN</name>
<gene>
    <name evidence="1" type="ORF">MC7420_6467</name>
</gene>
<dbReference type="HOGENOM" id="CLU_2988835_0_0_3"/>
<evidence type="ECO:0000313" key="2">
    <source>
        <dbReference type="Proteomes" id="UP000003835"/>
    </source>
</evidence>
<dbReference type="EMBL" id="DS989848">
    <property type="protein sequence ID" value="EDX75812.1"/>
    <property type="molecule type" value="Genomic_DNA"/>
</dbReference>